<dbReference type="AlphaFoldDB" id="A0AAD8PTJ9"/>
<dbReference type="GeneID" id="85436556"/>
<evidence type="ECO:0008006" key="4">
    <source>
        <dbReference type="Google" id="ProtNLM"/>
    </source>
</evidence>
<evidence type="ECO:0000313" key="2">
    <source>
        <dbReference type="EMBL" id="KAK1580450.1"/>
    </source>
</evidence>
<gene>
    <name evidence="2" type="ORF">LY79DRAFT_308004</name>
</gene>
<dbReference type="EMBL" id="JAHLJV010000055">
    <property type="protein sequence ID" value="KAK1580450.1"/>
    <property type="molecule type" value="Genomic_DNA"/>
</dbReference>
<dbReference type="RefSeq" id="XP_060411497.1">
    <property type="nucleotide sequence ID" value="XM_060552316.1"/>
</dbReference>
<feature type="signal peptide" evidence="1">
    <location>
        <begin position="1"/>
        <end position="19"/>
    </location>
</feature>
<keyword evidence="3" id="KW-1185">Reference proteome</keyword>
<dbReference type="Proteomes" id="UP001230504">
    <property type="component" value="Unassembled WGS sequence"/>
</dbReference>
<evidence type="ECO:0000313" key="3">
    <source>
        <dbReference type="Proteomes" id="UP001230504"/>
    </source>
</evidence>
<proteinExistence type="predicted"/>
<organism evidence="2 3">
    <name type="scientific">Colletotrichum navitas</name>
    <dbReference type="NCBI Taxonomy" id="681940"/>
    <lineage>
        <taxon>Eukaryota</taxon>
        <taxon>Fungi</taxon>
        <taxon>Dikarya</taxon>
        <taxon>Ascomycota</taxon>
        <taxon>Pezizomycotina</taxon>
        <taxon>Sordariomycetes</taxon>
        <taxon>Hypocreomycetidae</taxon>
        <taxon>Glomerellales</taxon>
        <taxon>Glomerellaceae</taxon>
        <taxon>Colletotrichum</taxon>
        <taxon>Colletotrichum graminicola species complex</taxon>
    </lineage>
</organism>
<name>A0AAD8PTJ9_9PEZI</name>
<sequence length="179" mass="20481">MGHFFALLKLSEKLHLLLAAPASRLLVQPFASPLLNSVQISRFVTFVQSWEKVKSPFFLTLGTPSCWFQGRKKKKKEQAFPSDCPDNPRANLMRQVQFPGCNKPCKISWVTWRLLASLQRRKSQPGLVYEENRKDKKKLEKKTCPPSPVYDAVSCNRMGVVFVVVFLDNKPRKIKSGTE</sequence>
<protein>
    <recommendedName>
        <fullName evidence="4">Secreted protein</fullName>
    </recommendedName>
</protein>
<keyword evidence="1" id="KW-0732">Signal</keyword>
<feature type="chain" id="PRO_5041979902" description="Secreted protein" evidence="1">
    <location>
        <begin position="20"/>
        <end position="179"/>
    </location>
</feature>
<comment type="caution">
    <text evidence="2">The sequence shown here is derived from an EMBL/GenBank/DDBJ whole genome shotgun (WGS) entry which is preliminary data.</text>
</comment>
<reference evidence="2" key="1">
    <citation type="submission" date="2021-06" db="EMBL/GenBank/DDBJ databases">
        <title>Comparative genomics, transcriptomics and evolutionary studies reveal genomic signatures of adaptation to plant cell wall in hemibiotrophic fungi.</title>
        <authorList>
            <consortium name="DOE Joint Genome Institute"/>
            <person name="Baroncelli R."/>
            <person name="Diaz J.F."/>
            <person name="Benocci T."/>
            <person name="Peng M."/>
            <person name="Battaglia E."/>
            <person name="Haridas S."/>
            <person name="Andreopoulos W."/>
            <person name="Labutti K."/>
            <person name="Pangilinan J."/>
            <person name="Floch G.L."/>
            <person name="Makela M.R."/>
            <person name="Henrissat B."/>
            <person name="Grigoriev I.V."/>
            <person name="Crouch J.A."/>
            <person name="De Vries R.P."/>
            <person name="Sukno S.A."/>
            <person name="Thon M.R."/>
        </authorList>
    </citation>
    <scope>NUCLEOTIDE SEQUENCE</scope>
    <source>
        <strain evidence="2">CBS 125086</strain>
    </source>
</reference>
<accession>A0AAD8PTJ9</accession>
<evidence type="ECO:0000256" key="1">
    <source>
        <dbReference type="SAM" id="SignalP"/>
    </source>
</evidence>